<dbReference type="Pfam" id="PF10966">
    <property type="entry name" value="DUF2768"/>
    <property type="match status" value="1"/>
</dbReference>
<evidence type="ECO:0000256" key="1">
    <source>
        <dbReference type="SAM" id="Phobius"/>
    </source>
</evidence>
<reference evidence="2 3" key="1">
    <citation type="submission" date="2014-07" db="EMBL/GenBank/DDBJ databases">
        <authorList>
            <person name="Urmite Genomes Urmite Genomes"/>
        </authorList>
    </citation>
    <scope>NUCLEOTIDE SEQUENCE [LARGE SCALE GENOMIC DNA]</scope>
    <source>
        <strain evidence="2 3">13MG44_air</strain>
    </source>
</reference>
<gene>
    <name evidence="2" type="ORF">BN1048_00852</name>
</gene>
<evidence type="ECO:0008006" key="4">
    <source>
        <dbReference type="Google" id="ProtNLM"/>
    </source>
</evidence>
<keyword evidence="1" id="KW-0472">Membrane</keyword>
<protein>
    <recommendedName>
        <fullName evidence="4">DUF2768 domain-containing protein</fullName>
    </recommendedName>
</protein>
<feature type="transmembrane region" description="Helical" evidence="1">
    <location>
        <begin position="9"/>
        <end position="30"/>
    </location>
</feature>
<dbReference type="eggNOG" id="ENOG5033CMC">
    <property type="taxonomic scope" value="Bacteria"/>
</dbReference>
<accession>A0A078M695</accession>
<organism evidence="2 3">
    <name type="scientific">Jeotgalicoccus saudimassiliensis</name>
    <dbReference type="NCBI Taxonomy" id="1461582"/>
    <lineage>
        <taxon>Bacteria</taxon>
        <taxon>Bacillati</taxon>
        <taxon>Bacillota</taxon>
        <taxon>Bacilli</taxon>
        <taxon>Bacillales</taxon>
        <taxon>Staphylococcaceae</taxon>
        <taxon>Jeotgalicoccus</taxon>
    </lineage>
</organism>
<dbReference type="EMBL" id="CCSE01000001">
    <property type="protein sequence ID" value="CEA00176.1"/>
    <property type="molecule type" value="Genomic_DNA"/>
</dbReference>
<sequence length="68" mass="7622">MFDISRMDLMWVSFVSIGFMALAAVLIYLARYVITIRFVSVIVTLISWVLLILAFLLMILVIGGSSHA</sequence>
<dbReference type="RefSeq" id="WP_052108781.1">
    <property type="nucleotide sequence ID" value="NZ_CCSE01000001.1"/>
</dbReference>
<dbReference type="STRING" id="1461582.BN1048_00852"/>
<dbReference type="OrthoDB" id="2476435at2"/>
<keyword evidence="1" id="KW-1133">Transmembrane helix</keyword>
<dbReference type="InterPro" id="IPR020076">
    <property type="entry name" value="DUF2768"/>
</dbReference>
<dbReference type="Proteomes" id="UP000044136">
    <property type="component" value="Unassembled WGS sequence"/>
</dbReference>
<keyword evidence="1" id="KW-0812">Transmembrane</keyword>
<dbReference type="AlphaFoldDB" id="A0A078M695"/>
<name>A0A078M695_9STAP</name>
<feature type="transmembrane region" description="Helical" evidence="1">
    <location>
        <begin position="36"/>
        <end position="62"/>
    </location>
</feature>
<proteinExistence type="predicted"/>
<evidence type="ECO:0000313" key="3">
    <source>
        <dbReference type="Proteomes" id="UP000044136"/>
    </source>
</evidence>
<dbReference type="HOGENOM" id="CLU_203191_2_0_9"/>
<evidence type="ECO:0000313" key="2">
    <source>
        <dbReference type="EMBL" id="CEA00176.1"/>
    </source>
</evidence>
<keyword evidence="3" id="KW-1185">Reference proteome</keyword>